<evidence type="ECO:0000259" key="11">
    <source>
        <dbReference type="PROSITE" id="PS51027"/>
    </source>
</evidence>
<keyword evidence="6" id="KW-0378">Hydrolase</keyword>
<dbReference type="GO" id="GO:0016787">
    <property type="term" value="F:hydrolase activity"/>
    <property type="evidence" value="ECO:0007669"/>
    <property type="project" value="UniProtKB-KW"/>
</dbReference>
<evidence type="ECO:0000256" key="9">
    <source>
        <dbReference type="PROSITE-ProRule" id="PRU00506"/>
    </source>
</evidence>
<evidence type="ECO:0000256" key="2">
    <source>
        <dbReference type="ARBA" id="ARBA00022695"/>
    </source>
</evidence>
<evidence type="ECO:0000313" key="13">
    <source>
        <dbReference type="Proteomes" id="UP000269221"/>
    </source>
</evidence>
<reference evidence="12 13" key="1">
    <citation type="submission" date="2018-07" db="EMBL/GenBank/DDBJ databases">
        <title>A high quality draft genome assembly of the barn swallow (H. rustica rustica).</title>
        <authorList>
            <person name="Formenti G."/>
            <person name="Chiara M."/>
            <person name="Poveda L."/>
            <person name="Francoijs K.-J."/>
            <person name="Bonisoli-Alquati A."/>
            <person name="Canova L."/>
            <person name="Gianfranceschi L."/>
            <person name="Horner D.S."/>
            <person name="Saino N."/>
        </authorList>
    </citation>
    <scope>NUCLEOTIDE SEQUENCE [LARGE SCALE GENOMIC DNA]</scope>
    <source>
        <strain evidence="12">Chelidonia</strain>
        <tissue evidence="12">Blood</tissue>
    </source>
</reference>
<dbReference type="Gene3D" id="2.30.30.10">
    <property type="entry name" value="Integrase, C-terminal domain superfamily, retroviral"/>
    <property type="match status" value="1"/>
</dbReference>
<evidence type="ECO:0000256" key="10">
    <source>
        <dbReference type="SAM" id="MobiDB-lite"/>
    </source>
</evidence>
<feature type="domain" description="Integrase-type" evidence="11">
    <location>
        <begin position="98"/>
        <end position="145"/>
    </location>
</feature>
<dbReference type="Pfam" id="PF00552">
    <property type="entry name" value="IN_DBD_C"/>
    <property type="match status" value="1"/>
</dbReference>
<dbReference type="AlphaFoldDB" id="A0A3M0L2L5"/>
<gene>
    <name evidence="12" type="ORF">DUI87_03238</name>
</gene>
<keyword evidence="2" id="KW-0548">Nucleotidyltransferase</keyword>
<proteinExistence type="predicted"/>
<feature type="region of interest" description="Disordered" evidence="10">
    <location>
        <begin position="85"/>
        <end position="114"/>
    </location>
</feature>
<evidence type="ECO:0000256" key="5">
    <source>
        <dbReference type="ARBA" id="ARBA00022759"/>
    </source>
</evidence>
<keyword evidence="7" id="KW-0229">DNA integration</keyword>
<evidence type="ECO:0000256" key="4">
    <source>
        <dbReference type="ARBA" id="ARBA00022723"/>
    </source>
</evidence>
<evidence type="ECO:0000256" key="7">
    <source>
        <dbReference type="ARBA" id="ARBA00022908"/>
    </source>
</evidence>
<feature type="region of interest" description="Disordered" evidence="10">
    <location>
        <begin position="144"/>
        <end position="167"/>
    </location>
</feature>
<keyword evidence="1" id="KW-0808">Transferase</keyword>
<dbReference type="EMBL" id="QRBI01000094">
    <property type="protein sequence ID" value="RMC19675.1"/>
    <property type="molecule type" value="Genomic_DNA"/>
</dbReference>
<dbReference type="GO" id="GO:0003677">
    <property type="term" value="F:DNA binding"/>
    <property type="evidence" value="ECO:0007669"/>
    <property type="project" value="UniProtKB-KW"/>
</dbReference>
<keyword evidence="3" id="KW-0540">Nuclease</keyword>
<dbReference type="InterPro" id="IPR036862">
    <property type="entry name" value="Integrase_C_dom_sf_retrovir"/>
</dbReference>
<evidence type="ECO:0000256" key="3">
    <source>
        <dbReference type="ARBA" id="ARBA00022722"/>
    </source>
</evidence>
<dbReference type="GO" id="GO:0016779">
    <property type="term" value="F:nucleotidyltransferase activity"/>
    <property type="evidence" value="ECO:0007669"/>
    <property type="project" value="UniProtKB-KW"/>
</dbReference>
<evidence type="ECO:0000256" key="8">
    <source>
        <dbReference type="ARBA" id="ARBA00023125"/>
    </source>
</evidence>
<protein>
    <recommendedName>
        <fullName evidence="11">Integrase-type domain-containing protein</fullName>
    </recommendedName>
</protein>
<dbReference type="GO" id="GO:0004519">
    <property type="term" value="F:endonuclease activity"/>
    <property type="evidence" value="ECO:0007669"/>
    <property type="project" value="UniProtKB-KW"/>
</dbReference>
<dbReference type="GO" id="GO:0046872">
    <property type="term" value="F:metal ion binding"/>
    <property type="evidence" value="ECO:0007669"/>
    <property type="project" value="UniProtKB-KW"/>
</dbReference>
<sequence>MRWKTLEEGIQKLREVAVLEVLFGRGGQHDNDPDKVRCTGQMLWNLAALGPSQYATFIATINPDNNRETVASVANLSGLAFTVEPLKHRTPEREAKSPDVMAKDPASRETKSPHDLVTWGRGYACVSTPSGLKWVPANWVKPFIPKSAKPPAEAPQVASAAWRRRKR</sequence>
<dbReference type="GO" id="GO:0015074">
    <property type="term" value="P:DNA integration"/>
    <property type="evidence" value="ECO:0007669"/>
    <property type="project" value="UniProtKB-KW"/>
</dbReference>
<keyword evidence="4" id="KW-0479">Metal-binding</keyword>
<dbReference type="SUPFAM" id="SSF50122">
    <property type="entry name" value="DNA-binding domain of retroviral integrase"/>
    <property type="match status" value="1"/>
</dbReference>
<dbReference type="InterPro" id="IPR001037">
    <property type="entry name" value="Integrase_C_retrovir"/>
</dbReference>
<keyword evidence="13" id="KW-1185">Reference proteome</keyword>
<keyword evidence="5" id="KW-0255">Endonuclease</keyword>
<organism evidence="12 13">
    <name type="scientific">Hirundo rustica rustica</name>
    <dbReference type="NCBI Taxonomy" id="333673"/>
    <lineage>
        <taxon>Eukaryota</taxon>
        <taxon>Metazoa</taxon>
        <taxon>Chordata</taxon>
        <taxon>Craniata</taxon>
        <taxon>Vertebrata</taxon>
        <taxon>Euteleostomi</taxon>
        <taxon>Archelosauria</taxon>
        <taxon>Archosauria</taxon>
        <taxon>Dinosauria</taxon>
        <taxon>Saurischia</taxon>
        <taxon>Theropoda</taxon>
        <taxon>Coelurosauria</taxon>
        <taxon>Aves</taxon>
        <taxon>Neognathae</taxon>
        <taxon>Neoaves</taxon>
        <taxon>Telluraves</taxon>
        <taxon>Australaves</taxon>
        <taxon>Passeriformes</taxon>
        <taxon>Sylvioidea</taxon>
        <taxon>Hirundinidae</taxon>
        <taxon>Hirundo</taxon>
    </lineage>
</organism>
<dbReference type="PROSITE" id="PS51027">
    <property type="entry name" value="INTEGRASE_DBD"/>
    <property type="match status" value="1"/>
</dbReference>
<comment type="caution">
    <text evidence="12">The sequence shown here is derived from an EMBL/GenBank/DDBJ whole genome shotgun (WGS) entry which is preliminary data.</text>
</comment>
<keyword evidence="8" id="KW-0238">DNA-binding</keyword>
<evidence type="ECO:0000256" key="6">
    <source>
        <dbReference type="ARBA" id="ARBA00022801"/>
    </source>
</evidence>
<evidence type="ECO:0000313" key="12">
    <source>
        <dbReference type="EMBL" id="RMC19675.1"/>
    </source>
</evidence>
<name>A0A3M0L2L5_HIRRU</name>
<accession>A0A3M0L2L5</accession>
<dbReference type="Proteomes" id="UP000269221">
    <property type="component" value="Unassembled WGS sequence"/>
</dbReference>
<feature type="DNA-binding region" description="Integrase-type" evidence="9">
    <location>
        <begin position="98"/>
        <end position="145"/>
    </location>
</feature>
<evidence type="ECO:0000256" key="1">
    <source>
        <dbReference type="ARBA" id="ARBA00022679"/>
    </source>
</evidence>